<feature type="compositionally biased region" description="Basic and acidic residues" evidence="2">
    <location>
        <begin position="395"/>
        <end position="410"/>
    </location>
</feature>
<dbReference type="Pfam" id="PF05308">
    <property type="entry name" value="Mito_fiss_reg"/>
    <property type="match status" value="1"/>
</dbReference>
<reference evidence="3" key="1">
    <citation type="journal article" date="2021" name="Sci. Adv.">
        <title>The American lobster genome reveals insights on longevity, neural, and immune adaptations.</title>
        <authorList>
            <person name="Polinski J.M."/>
            <person name="Zimin A.V."/>
            <person name="Clark K.F."/>
            <person name="Kohn A.B."/>
            <person name="Sadowski N."/>
            <person name="Timp W."/>
            <person name="Ptitsyn A."/>
            <person name="Khanna P."/>
            <person name="Romanova D.Y."/>
            <person name="Williams P."/>
            <person name="Greenwood S.J."/>
            <person name="Moroz L.L."/>
            <person name="Walt D.R."/>
            <person name="Bodnar A.G."/>
        </authorList>
    </citation>
    <scope>NUCLEOTIDE SEQUENCE</scope>
    <source>
        <strain evidence="3">GMGI-L3</strain>
    </source>
</reference>
<proteinExistence type="inferred from homology"/>
<evidence type="ECO:0000256" key="2">
    <source>
        <dbReference type="SAM" id="MobiDB-lite"/>
    </source>
</evidence>
<dbReference type="PANTHER" id="PTHR14215">
    <property type="entry name" value="PROTEIN OF UNKNOWN FUNCTION DUF729"/>
    <property type="match status" value="1"/>
</dbReference>
<name>A0A8J5TLF6_HOMAM</name>
<feature type="region of interest" description="Disordered" evidence="2">
    <location>
        <begin position="327"/>
        <end position="477"/>
    </location>
</feature>
<sequence length="477" mass="52905">MDRMSGIWAVLVGVVEELWLDIGDGLWVVLEAVGLGRLVLRLREEIISSVSRPRRRSWIRIIGSALPLKPVERPYLRYVALRSLSTSCDSLFSAHTQGRIDSKWLADTERSSRFRPLLSRCETAPELFPLGRDVDRNINGDATPRSSTPFSIASDIGPPHHCIHNSEDNFVARQQHENLPHNSFHHSTIHAASPFTDPSALAKISALEDELSLLRSQISIILNQTKRPVTPPSSPTPSTPVPPPPPPPPSCLPPPPPAPPLPAIWKKSSLPTSTQDPNLLRKPSFSEMIAQNKDNINKHTEDLNVPANENGISRPVSMTDVLKGLNKVKLKKVSRSPGGTPVRSRPKSPAPNDPAAIIAAALKKRFANMHSDSPEKEANEESNEYDSSPDTTPQLDRRSRIEIPKRKILQEETPTQNLFKMLKKPSPRIQKPKPKPREVEKSSLPIFGQHLLKKRVPQAPEPRESVSPCSEASDLSR</sequence>
<feature type="compositionally biased region" description="Polar residues" evidence="2">
    <location>
        <begin position="385"/>
        <end position="394"/>
    </location>
</feature>
<dbReference type="GO" id="GO:0009060">
    <property type="term" value="P:aerobic respiration"/>
    <property type="evidence" value="ECO:0007669"/>
    <property type="project" value="TreeGrafter"/>
</dbReference>
<dbReference type="GO" id="GO:0005739">
    <property type="term" value="C:mitochondrion"/>
    <property type="evidence" value="ECO:0007669"/>
    <property type="project" value="TreeGrafter"/>
</dbReference>
<feature type="compositionally biased region" description="Pro residues" evidence="2">
    <location>
        <begin position="229"/>
        <end position="262"/>
    </location>
</feature>
<gene>
    <name evidence="3" type="primary">mtfr2-L</name>
    <name evidence="3" type="ORF">Hamer_G008313</name>
</gene>
<dbReference type="EMBL" id="JAHLQT010001931">
    <property type="protein sequence ID" value="KAG7177661.1"/>
    <property type="molecule type" value="Genomic_DNA"/>
</dbReference>
<feature type="compositionally biased region" description="Basic residues" evidence="2">
    <location>
        <begin position="421"/>
        <end position="434"/>
    </location>
</feature>
<comment type="caution">
    <text evidence="3">The sequence shown here is derived from an EMBL/GenBank/DDBJ whole genome shotgun (WGS) entry which is preliminary data.</text>
</comment>
<feature type="compositionally biased region" description="Polar residues" evidence="2">
    <location>
        <begin position="467"/>
        <end position="477"/>
    </location>
</feature>
<dbReference type="InterPro" id="IPR007972">
    <property type="entry name" value="Mtfr1"/>
</dbReference>
<dbReference type="Proteomes" id="UP000747542">
    <property type="component" value="Unassembled WGS sequence"/>
</dbReference>
<comment type="similarity">
    <text evidence="1">Belongs to the MTFR1 family.</text>
</comment>
<protein>
    <submittedName>
        <fullName evidence="3">Mitochondrial fission regulator 2-like</fullName>
    </submittedName>
</protein>
<dbReference type="GO" id="GO:0000266">
    <property type="term" value="P:mitochondrial fission"/>
    <property type="evidence" value="ECO:0007669"/>
    <property type="project" value="TreeGrafter"/>
</dbReference>
<evidence type="ECO:0000313" key="3">
    <source>
        <dbReference type="EMBL" id="KAG7177661.1"/>
    </source>
</evidence>
<dbReference type="PANTHER" id="PTHR14215:SF0">
    <property type="entry name" value="WH2 DOMAIN-CONTAINING PROTEIN"/>
    <property type="match status" value="1"/>
</dbReference>
<evidence type="ECO:0000313" key="4">
    <source>
        <dbReference type="Proteomes" id="UP000747542"/>
    </source>
</evidence>
<organism evidence="3 4">
    <name type="scientific">Homarus americanus</name>
    <name type="common">American lobster</name>
    <dbReference type="NCBI Taxonomy" id="6706"/>
    <lineage>
        <taxon>Eukaryota</taxon>
        <taxon>Metazoa</taxon>
        <taxon>Ecdysozoa</taxon>
        <taxon>Arthropoda</taxon>
        <taxon>Crustacea</taxon>
        <taxon>Multicrustacea</taxon>
        <taxon>Malacostraca</taxon>
        <taxon>Eumalacostraca</taxon>
        <taxon>Eucarida</taxon>
        <taxon>Decapoda</taxon>
        <taxon>Pleocyemata</taxon>
        <taxon>Astacidea</taxon>
        <taxon>Nephropoidea</taxon>
        <taxon>Nephropidae</taxon>
        <taxon>Homarus</taxon>
    </lineage>
</organism>
<evidence type="ECO:0000256" key="1">
    <source>
        <dbReference type="ARBA" id="ARBA00005807"/>
    </source>
</evidence>
<dbReference type="AlphaFoldDB" id="A0A8J5TLF6"/>
<keyword evidence="4" id="KW-1185">Reference proteome</keyword>
<feature type="region of interest" description="Disordered" evidence="2">
    <location>
        <begin position="224"/>
        <end position="280"/>
    </location>
</feature>
<accession>A0A8J5TLF6</accession>